<sequence length="98" mass="11295">MDMVGEGEHFQAIHGVMVTRLTRNNPAIVAYAQKVFGSLDLTDAQWKQCEEQMKDMFKWLCAILQPGLDPSQQTPSLLYLLSSPISLRYLLISFYRHY</sequence>
<reference evidence="1 2" key="1">
    <citation type="submission" date="2019-05" db="EMBL/GenBank/DDBJ databases">
        <title>Another draft genome of Portunus trituberculatus and its Hox gene families provides insights of decapod evolution.</title>
        <authorList>
            <person name="Jeong J.-H."/>
            <person name="Song I."/>
            <person name="Kim S."/>
            <person name="Choi T."/>
            <person name="Kim D."/>
            <person name="Ryu S."/>
            <person name="Kim W."/>
        </authorList>
    </citation>
    <scope>NUCLEOTIDE SEQUENCE [LARGE SCALE GENOMIC DNA]</scope>
    <source>
        <tissue evidence="1">Muscle</tissue>
    </source>
</reference>
<accession>A0A5B7K4P7</accession>
<comment type="caution">
    <text evidence="1">The sequence shown here is derived from an EMBL/GenBank/DDBJ whole genome shotgun (WGS) entry which is preliminary data.</text>
</comment>
<evidence type="ECO:0000313" key="2">
    <source>
        <dbReference type="Proteomes" id="UP000324222"/>
    </source>
</evidence>
<dbReference type="EMBL" id="VSRR010121733">
    <property type="protein sequence ID" value="MPD00169.1"/>
    <property type="molecule type" value="Genomic_DNA"/>
</dbReference>
<protein>
    <submittedName>
        <fullName evidence="1">Uncharacterized protein</fullName>
    </submittedName>
</protein>
<organism evidence="1 2">
    <name type="scientific">Portunus trituberculatus</name>
    <name type="common">Swimming crab</name>
    <name type="synonym">Neptunus trituberculatus</name>
    <dbReference type="NCBI Taxonomy" id="210409"/>
    <lineage>
        <taxon>Eukaryota</taxon>
        <taxon>Metazoa</taxon>
        <taxon>Ecdysozoa</taxon>
        <taxon>Arthropoda</taxon>
        <taxon>Crustacea</taxon>
        <taxon>Multicrustacea</taxon>
        <taxon>Malacostraca</taxon>
        <taxon>Eumalacostraca</taxon>
        <taxon>Eucarida</taxon>
        <taxon>Decapoda</taxon>
        <taxon>Pleocyemata</taxon>
        <taxon>Brachyura</taxon>
        <taxon>Eubrachyura</taxon>
        <taxon>Portunoidea</taxon>
        <taxon>Portunidae</taxon>
        <taxon>Portuninae</taxon>
        <taxon>Portunus</taxon>
    </lineage>
</organism>
<dbReference type="OrthoDB" id="4822at2759"/>
<evidence type="ECO:0000313" key="1">
    <source>
        <dbReference type="EMBL" id="MPD00169.1"/>
    </source>
</evidence>
<gene>
    <name evidence="1" type="ORF">E2C01_095625</name>
</gene>
<dbReference type="AlphaFoldDB" id="A0A5B7K4P7"/>
<name>A0A5B7K4P7_PORTR</name>
<keyword evidence="2" id="KW-1185">Reference proteome</keyword>
<dbReference type="Proteomes" id="UP000324222">
    <property type="component" value="Unassembled WGS sequence"/>
</dbReference>
<proteinExistence type="predicted"/>